<proteinExistence type="inferred from homology"/>
<dbReference type="InterPro" id="IPR026669">
    <property type="entry name" value="Arsenite_MeTrfase-like"/>
</dbReference>
<dbReference type="GO" id="GO:0005829">
    <property type="term" value="C:cytosol"/>
    <property type="evidence" value="ECO:0007669"/>
    <property type="project" value="TreeGrafter"/>
</dbReference>
<comment type="catalytic activity">
    <reaction evidence="6">
        <text>arsenic triglutathione + 3 [thioredoxin]-dithiol + 3 S-adenosyl-L-methionine = trimethylarsine + 3 [thioredoxin]-disulfide + 3 glutathione + 3 S-adenosyl-L-homocysteine + 3 H(+)</text>
        <dbReference type="Rhea" id="RHEA:69432"/>
        <dbReference type="Rhea" id="RHEA-COMP:10698"/>
        <dbReference type="Rhea" id="RHEA-COMP:10700"/>
        <dbReference type="ChEBI" id="CHEBI:15378"/>
        <dbReference type="ChEBI" id="CHEBI:27130"/>
        <dbReference type="ChEBI" id="CHEBI:29950"/>
        <dbReference type="ChEBI" id="CHEBI:50058"/>
        <dbReference type="ChEBI" id="CHEBI:57856"/>
        <dbReference type="ChEBI" id="CHEBI:57925"/>
        <dbReference type="ChEBI" id="CHEBI:59789"/>
        <dbReference type="ChEBI" id="CHEBI:183640"/>
        <dbReference type="EC" id="2.1.1.137"/>
    </reaction>
</comment>
<evidence type="ECO:0000256" key="5">
    <source>
        <dbReference type="ARBA" id="ARBA00047943"/>
    </source>
</evidence>
<dbReference type="EC" id="2.1.1.137" evidence="2"/>
<dbReference type="Pfam" id="PF13847">
    <property type="entry name" value="Methyltransf_31"/>
    <property type="match status" value="1"/>
</dbReference>
<accession>A0AA88M714</accession>
<gene>
    <name evidence="8" type="ORF">Q7C36_016815</name>
</gene>
<dbReference type="EMBL" id="JAVHJS010000017">
    <property type="protein sequence ID" value="KAK2831729.1"/>
    <property type="molecule type" value="Genomic_DNA"/>
</dbReference>
<keyword evidence="9" id="KW-1185">Reference proteome</keyword>
<dbReference type="InterPro" id="IPR029063">
    <property type="entry name" value="SAM-dependent_MTases_sf"/>
</dbReference>
<dbReference type="Gene3D" id="3.40.50.150">
    <property type="entry name" value="Vaccinia Virus protein VP39"/>
    <property type="match status" value="1"/>
</dbReference>
<organism evidence="8 9">
    <name type="scientific">Tachysurus vachellii</name>
    <name type="common">Darkbarbel catfish</name>
    <name type="synonym">Pelteobagrus vachellii</name>
    <dbReference type="NCBI Taxonomy" id="175792"/>
    <lineage>
        <taxon>Eukaryota</taxon>
        <taxon>Metazoa</taxon>
        <taxon>Chordata</taxon>
        <taxon>Craniata</taxon>
        <taxon>Vertebrata</taxon>
        <taxon>Euteleostomi</taxon>
        <taxon>Actinopterygii</taxon>
        <taxon>Neopterygii</taxon>
        <taxon>Teleostei</taxon>
        <taxon>Ostariophysi</taxon>
        <taxon>Siluriformes</taxon>
        <taxon>Bagridae</taxon>
        <taxon>Tachysurus</taxon>
    </lineage>
</organism>
<evidence type="ECO:0000256" key="2">
    <source>
        <dbReference type="ARBA" id="ARBA00034521"/>
    </source>
</evidence>
<evidence type="ECO:0000313" key="8">
    <source>
        <dbReference type="EMBL" id="KAK2831729.1"/>
    </source>
</evidence>
<protein>
    <recommendedName>
        <fullName evidence="3">Arsenite methyltransferase</fullName>
        <ecNumber evidence="2">2.1.1.137</ecNumber>
    </recommendedName>
</protein>
<evidence type="ECO:0000256" key="4">
    <source>
        <dbReference type="ARBA" id="ARBA00047941"/>
    </source>
</evidence>
<evidence type="ECO:0000256" key="1">
    <source>
        <dbReference type="ARBA" id="ARBA00034487"/>
    </source>
</evidence>
<reference evidence="8" key="1">
    <citation type="submission" date="2023-08" db="EMBL/GenBank/DDBJ databases">
        <title>Pelteobagrus vachellii genome.</title>
        <authorList>
            <person name="Liu H."/>
        </authorList>
    </citation>
    <scope>NUCLEOTIDE SEQUENCE</scope>
    <source>
        <strain evidence="8">PRFRI_2022a</strain>
        <tissue evidence="8">Muscle</tissue>
    </source>
</reference>
<evidence type="ECO:0000256" key="3">
    <source>
        <dbReference type="ARBA" id="ARBA00034545"/>
    </source>
</evidence>
<comment type="catalytic activity">
    <reaction evidence="5">
        <text>arsenic triglutathione + 2 [thioredoxin]-dithiol + 2 S-adenosyl-L-methionine + H2O = dimethylarsinous acid + 2 [thioredoxin]-disulfide + 3 glutathione + 2 S-adenosyl-L-homocysteine + 2 H(+)</text>
        <dbReference type="Rhea" id="RHEA:69464"/>
        <dbReference type="Rhea" id="RHEA-COMP:10698"/>
        <dbReference type="Rhea" id="RHEA-COMP:10700"/>
        <dbReference type="ChEBI" id="CHEBI:15377"/>
        <dbReference type="ChEBI" id="CHEBI:15378"/>
        <dbReference type="ChEBI" id="CHEBI:23808"/>
        <dbReference type="ChEBI" id="CHEBI:29950"/>
        <dbReference type="ChEBI" id="CHEBI:50058"/>
        <dbReference type="ChEBI" id="CHEBI:57856"/>
        <dbReference type="ChEBI" id="CHEBI:57925"/>
        <dbReference type="ChEBI" id="CHEBI:59789"/>
        <dbReference type="ChEBI" id="CHEBI:183640"/>
        <dbReference type="EC" id="2.1.1.137"/>
    </reaction>
</comment>
<evidence type="ECO:0000313" key="9">
    <source>
        <dbReference type="Proteomes" id="UP001187315"/>
    </source>
</evidence>
<name>A0AA88M714_TACVA</name>
<dbReference type="InterPro" id="IPR025714">
    <property type="entry name" value="Methyltranfer_dom"/>
</dbReference>
<sequence length="436" mass="47932">MAPPCVRQSGLLPYLLKHRVRAGSSTASLSAESAPDINMADLIHDSVKSYYSSLESSDALQTSAACSASSRPLSPSVQQALTLVHPEVCKRFFGCGLVAPGKLQGCSVLDLGSGSGRDCYVLSKLVGEDGHVTGVDMTEDMIQTSRKYMRYHQERFGYVKPNTEFVHGYMEKLRDAGIQDGSQDVVVSNCVICLCPDKRVVLSEAYKVLKVGGELYFSDMYASEVVPESFKLDPVLWGEGMGGALHWQDFISIMKDLGFSTPRLVAASRIDVHDPDLRMKAGDIKYASGTYRAFKLPQHCIQTTALITYKGTVPDCAECFELDASNSFKVNVPVEVDAEMAAIFQYTRFSPDFTVQMTDKPDPSLGSTQQYCHLSPFLLADRLGSCMKQCSKTGVAAGSCSQAEIWRLFPSVSTKRSLSYFYIDASSHFHDHHHLH</sequence>
<dbReference type="Proteomes" id="UP001187315">
    <property type="component" value="Unassembled WGS sequence"/>
</dbReference>
<dbReference type="PANTHER" id="PTHR43675">
    <property type="entry name" value="ARSENITE METHYLTRANSFERASE"/>
    <property type="match status" value="1"/>
</dbReference>
<comment type="similarity">
    <text evidence="1">Belongs to the methyltransferase superfamily. Arsenite methyltransferase family.</text>
</comment>
<evidence type="ECO:0000256" key="6">
    <source>
        <dbReference type="ARBA" id="ARBA00048428"/>
    </source>
</evidence>
<dbReference type="AlphaFoldDB" id="A0AA88M714"/>
<dbReference type="GO" id="GO:0009404">
    <property type="term" value="P:toxin metabolic process"/>
    <property type="evidence" value="ECO:0007669"/>
    <property type="project" value="TreeGrafter"/>
</dbReference>
<dbReference type="GO" id="GO:0030791">
    <property type="term" value="F:arsenite methyltransferase activity"/>
    <property type="evidence" value="ECO:0007669"/>
    <property type="project" value="UniProtKB-EC"/>
</dbReference>
<dbReference type="Gene3D" id="3.40.5.100">
    <property type="match status" value="1"/>
</dbReference>
<feature type="domain" description="Methyltransferase" evidence="7">
    <location>
        <begin position="104"/>
        <end position="254"/>
    </location>
</feature>
<comment type="caution">
    <text evidence="8">The sequence shown here is derived from an EMBL/GenBank/DDBJ whole genome shotgun (WGS) entry which is preliminary data.</text>
</comment>
<dbReference type="PANTHER" id="PTHR43675:SF7">
    <property type="entry name" value="ARSENITE METHYLTRANSFERASE"/>
    <property type="match status" value="1"/>
</dbReference>
<dbReference type="CDD" id="cd02440">
    <property type="entry name" value="AdoMet_MTases"/>
    <property type="match status" value="1"/>
</dbReference>
<dbReference type="GO" id="GO:0018872">
    <property type="term" value="P:arsonoacetate metabolic process"/>
    <property type="evidence" value="ECO:0007669"/>
    <property type="project" value="TreeGrafter"/>
</dbReference>
<evidence type="ECO:0000259" key="7">
    <source>
        <dbReference type="Pfam" id="PF13847"/>
    </source>
</evidence>
<comment type="catalytic activity">
    <reaction evidence="4">
        <text>arsenic triglutathione + [thioredoxin]-dithiol + S-adenosyl-L-methionine + 2 H2O = methylarsonous acid + [thioredoxin]-disulfide + 3 glutathione + S-adenosyl-L-homocysteine + H(+)</text>
        <dbReference type="Rhea" id="RHEA:69460"/>
        <dbReference type="Rhea" id="RHEA-COMP:10698"/>
        <dbReference type="Rhea" id="RHEA-COMP:10700"/>
        <dbReference type="ChEBI" id="CHEBI:15377"/>
        <dbReference type="ChEBI" id="CHEBI:15378"/>
        <dbReference type="ChEBI" id="CHEBI:17826"/>
        <dbReference type="ChEBI" id="CHEBI:29950"/>
        <dbReference type="ChEBI" id="CHEBI:50058"/>
        <dbReference type="ChEBI" id="CHEBI:57856"/>
        <dbReference type="ChEBI" id="CHEBI:57925"/>
        <dbReference type="ChEBI" id="CHEBI:59789"/>
        <dbReference type="ChEBI" id="CHEBI:183640"/>
        <dbReference type="EC" id="2.1.1.137"/>
    </reaction>
</comment>
<dbReference type="SUPFAM" id="SSF53335">
    <property type="entry name" value="S-adenosyl-L-methionine-dependent methyltransferases"/>
    <property type="match status" value="1"/>
</dbReference>